<dbReference type="OrthoDB" id="8916892at2759"/>
<feature type="region of interest" description="Disordered" evidence="1">
    <location>
        <begin position="30"/>
        <end position="68"/>
    </location>
</feature>
<feature type="compositionally biased region" description="Low complexity" evidence="1">
    <location>
        <begin position="30"/>
        <end position="54"/>
    </location>
</feature>
<keyword evidence="3" id="KW-1185">Reference proteome</keyword>
<feature type="compositionally biased region" description="Basic and acidic residues" evidence="1">
    <location>
        <begin position="55"/>
        <end position="68"/>
    </location>
</feature>
<evidence type="ECO:0000313" key="3">
    <source>
        <dbReference type="Proteomes" id="UP000299102"/>
    </source>
</evidence>
<dbReference type="InterPro" id="IPR018862">
    <property type="entry name" value="eIF4E-T"/>
</dbReference>
<proteinExistence type="predicted"/>
<evidence type="ECO:0000256" key="1">
    <source>
        <dbReference type="SAM" id="MobiDB-lite"/>
    </source>
</evidence>
<protein>
    <submittedName>
        <fullName evidence="2">Uncharacterized protein</fullName>
    </submittedName>
</protein>
<evidence type="ECO:0000313" key="2">
    <source>
        <dbReference type="EMBL" id="GBP10829.1"/>
    </source>
</evidence>
<accession>A0A4C1T8I7</accession>
<name>A0A4C1T8I7_EUMVA</name>
<sequence>MSSNSSLLSLNSSSNVNLSTKSIIDISNEITNNSDNTSNTLNNDVDNESNSNENIKNEHETKSIDKNEATNLKEELEQILPKCDEYENSEKQRANVTELFIDNFLNMEAIENSLISGGNDQSTSSLSDGGGTSRFSRWFSIAQIM</sequence>
<comment type="caution">
    <text evidence="2">The sequence shown here is derived from an EMBL/GenBank/DDBJ whole genome shotgun (WGS) entry which is preliminary data.</text>
</comment>
<gene>
    <name evidence="2" type="ORF">EVAR_71323_1</name>
</gene>
<dbReference type="Pfam" id="PF10477">
    <property type="entry name" value="EIF4E-T"/>
    <property type="match status" value="1"/>
</dbReference>
<reference evidence="2 3" key="1">
    <citation type="journal article" date="2019" name="Commun. Biol.">
        <title>The bagworm genome reveals a unique fibroin gene that provides high tensile strength.</title>
        <authorList>
            <person name="Kono N."/>
            <person name="Nakamura H."/>
            <person name="Ohtoshi R."/>
            <person name="Tomita M."/>
            <person name="Numata K."/>
            <person name="Arakawa K."/>
        </authorList>
    </citation>
    <scope>NUCLEOTIDE SEQUENCE [LARGE SCALE GENOMIC DNA]</scope>
</reference>
<dbReference type="AlphaFoldDB" id="A0A4C1T8I7"/>
<dbReference type="Proteomes" id="UP000299102">
    <property type="component" value="Unassembled WGS sequence"/>
</dbReference>
<dbReference type="EMBL" id="BGZK01004775">
    <property type="protein sequence ID" value="GBP10829.1"/>
    <property type="molecule type" value="Genomic_DNA"/>
</dbReference>
<organism evidence="2 3">
    <name type="scientific">Eumeta variegata</name>
    <name type="common">Bagworm moth</name>
    <name type="synonym">Eumeta japonica</name>
    <dbReference type="NCBI Taxonomy" id="151549"/>
    <lineage>
        <taxon>Eukaryota</taxon>
        <taxon>Metazoa</taxon>
        <taxon>Ecdysozoa</taxon>
        <taxon>Arthropoda</taxon>
        <taxon>Hexapoda</taxon>
        <taxon>Insecta</taxon>
        <taxon>Pterygota</taxon>
        <taxon>Neoptera</taxon>
        <taxon>Endopterygota</taxon>
        <taxon>Lepidoptera</taxon>
        <taxon>Glossata</taxon>
        <taxon>Ditrysia</taxon>
        <taxon>Tineoidea</taxon>
        <taxon>Psychidae</taxon>
        <taxon>Oiketicinae</taxon>
        <taxon>Eumeta</taxon>
    </lineage>
</organism>